<organism evidence="2 3">
    <name type="scientific">Hymenobacter glacialis</name>
    <dbReference type="NCBI Taxonomy" id="1908236"/>
    <lineage>
        <taxon>Bacteria</taxon>
        <taxon>Pseudomonadati</taxon>
        <taxon>Bacteroidota</taxon>
        <taxon>Cytophagia</taxon>
        <taxon>Cytophagales</taxon>
        <taxon>Hymenobacteraceae</taxon>
        <taxon>Hymenobacter</taxon>
    </lineage>
</organism>
<dbReference type="STRING" id="1908236.BEN48_03570"/>
<dbReference type="Proteomes" id="UP000177791">
    <property type="component" value="Unassembled WGS sequence"/>
</dbReference>
<dbReference type="EMBL" id="MDZC01000079">
    <property type="protein sequence ID" value="OGX83853.1"/>
    <property type="molecule type" value="Genomic_DNA"/>
</dbReference>
<evidence type="ECO:0000313" key="2">
    <source>
        <dbReference type="EMBL" id="OGX83853.1"/>
    </source>
</evidence>
<protein>
    <recommendedName>
        <fullName evidence="4">Glycosyltransferase RgtA/B/C/D-like domain-containing protein</fullName>
    </recommendedName>
</protein>
<feature type="transmembrane region" description="Helical" evidence="1">
    <location>
        <begin position="270"/>
        <end position="294"/>
    </location>
</feature>
<keyword evidence="3" id="KW-1185">Reference proteome</keyword>
<reference evidence="2 3" key="1">
    <citation type="submission" date="2016-08" db="EMBL/GenBank/DDBJ databases">
        <title>Hymenobacter coccineus sp. nov., Hymenobacter lapidarius sp. nov. and Hymenobacter glacialis sp. nov., isolated from Antarctic soil.</title>
        <authorList>
            <person name="Sedlacek I."/>
            <person name="Kralova S."/>
            <person name="Kyrova K."/>
            <person name="Maslanova I."/>
            <person name="Stankova E."/>
            <person name="Vrbovska V."/>
            <person name="Nemec M."/>
            <person name="Bartak M."/>
            <person name="Svec P."/>
            <person name="Busse H.-J."/>
            <person name="Pantucek R."/>
        </authorList>
    </citation>
    <scope>NUCLEOTIDE SEQUENCE [LARGE SCALE GENOMIC DNA]</scope>
    <source>
        <strain evidence="2 3">CCM 8648</strain>
    </source>
</reference>
<evidence type="ECO:0000256" key="1">
    <source>
        <dbReference type="SAM" id="Phobius"/>
    </source>
</evidence>
<evidence type="ECO:0000313" key="3">
    <source>
        <dbReference type="Proteomes" id="UP000177791"/>
    </source>
</evidence>
<proteinExistence type="predicted"/>
<gene>
    <name evidence="2" type="ORF">BEN48_03570</name>
</gene>
<sequence length="592" mass="66114">MRFLLLFASVSALFVAGYLTVLYGFTAYEEVQAELVVATARIKPATLPYMLPALAHTAMRYATLRGIIALVLAGSVMALVAVGRRGGRREMRRLCREVVRAFRHMGRVRQELTQMEKWTAGLFLLLMLVMRYWFLRNISFDPDEMVSLDYFARHGARLTAGFYQLPNNHVLYNVLGAALLRLAPPATDPELMVRLPSFVLGMVGTGLVYAALTCFTSFRVATFTVCYVQLVPMSMGYAITARGYGLQATCVYALFLAVVLLLRGPSYHRLAWAVVITSSLLGFYLIPTFIYPFLSLGAGLVGGAWWQGRGWVRVVQALVAGATVLVLTGLLYLPVGLLSGWSTLLANPYVAQLSAQEFWKLLGPYYLWGTAGELFGQQLVTVPLLLLLLSCGMLAIRYWAPLRYWPVAAVAWVGLVGPLPLLMAQRVFAPARTLHYVVFFGLLLAAFLFEAVVRRLHLPARVAWLLGGVLVAGYAGYRVPRQVNDLELNLVRRARAERAYRWMQQQHPRRVFTNAQIYHAYLQHLELALRLPPLPLYLAGDGPAIGPYDYLMLKRGSALPVWAAQLPYRLAYQQTDLLIYRLATEAPTEPAN</sequence>
<keyword evidence="1" id="KW-0472">Membrane</keyword>
<feature type="transmembrane region" description="Helical" evidence="1">
    <location>
        <begin position="118"/>
        <end position="135"/>
    </location>
</feature>
<name>A0A1G1SZ04_9BACT</name>
<feature type="transmembrane region" description="Helical" evidence="1">
    <location>
        <begin position="191"/>
        <end position="211"/>
    </location>
</feature>
<feature type="transmembrane region" description="Helical" evidence="1">
    <location>
        <begin position="458"/>
        <end position="477"/>
    </location>
</feature>
<keyword evidence="1" id="KW-1133">Transmembrane helix</keyword>
<dbReference type="AlphaFoldDB" id="A0A1G1SZ04"/>
<evidence type="ECO:0008006" key="4">
    <source>
        <dbReference type="Google" id="ProtNLM"/>
    </source>
</evidence>
<accession>A0A1G1SZ04</accession>
<feature type="transmembrane region" description="Helical" evidence="1">
    <location>
        <begin position="244"/>
        <end position="263"/>
    </location>
</feature>
<feature type="transmembrane region" description="Helical" evidence="1">
    <location>
        <begin position="314"/>
        <end position="333"/>
    </location>
</feature>
<keyword evidence="1" id="KW-0812">Transmembrane</keyword>
<feature type="transmembrane region" description="Helical" evidence="1">
    <location>
        <begin position="404"/>
        <end position="422"/>
    </location>
</feature>
<feature type="transmembrane region" description="Helical" evidence="1">
    <location>
        <begin position="62"/>
        <end position="83"/>
    </location>
</feature>
<comment type="caution">
    <text evidence="2">The sequence shown here is derived from an EMBL/GenBank/DDBJ whole genome shotgun (WGS) entry which is preliminary data.</text>
</comment>
<dbReference type="RefSeq" id="WP_070735310.1">
    <property type="nucleotide sequence ID" value="NZ_MDZC01000079.1"/>
</dbReference>
<feature type="transmembrane region" description="Helical" evidence="1">
    <location>
        <begin position="434"/>
        <end position="452"/>
    </location>
</feature>